<organism evidence="1 2">
    <name type="scientific">Marinirhabdus gelatinilytica</name>
    <dbReference type="NCBI Taxonomy" id="1703343"/>
    <lineage>
        <taxon>Bacteria</taxon>
        <taxon>Pseudomonadati</taxon>
        <taxon>Bacteroidota</taxon>
        <taxon>Flavobacteriia</taxon>
        <taxon>Flavobacteriales</taxon>
        <taxon>Flavobacteriaceae</taxon>
    </lineage>
</organism>
<dbReference type="EMBL" id="QRAO01000003">
    <property type="protein sequence ID" value="RDK85183.1"/>
    <property type="molecule type" value="Genomic_DNA"/>
</dbReference>
<reference evidence="1 2" key="1">
    <citation type="submission" date="2018-07" db="EMBL/GenBank/DDBJ databases">
        <title>Genomic Encyclopedia of Type Strains, Phase IV (KMG-IV): sequencing the most valuable type-strain genomes for metagenomic binning, comparative biology and taxonomic classification.</title>
        <authorList>
            <person name="Goeker M."/>
        </authorList>
    </citation>
    <scope>NUCLEOTIDE SEQUENCE [LARGE SCALE GENOMIC DNA]</scope>
    <source>
        <strain evidence="1 2">DSM 101478</strain>
    </source>
</reference>
<gene>
    <name evidence="1" type="ORF">C8D94_1031</name>
</gene>
<accession>A0A370Q9Z1</accession>
<name>A0A370Q9Z1_9FLAO</name>
<sequence length="37" mass="4078">QKLTECNTDLATKKISDTVPLWIQKLHPQKGKGNSGV</sequence>
<comment type="caution">
    <text evidence="1">The sequence shown here is derived from an EMBL/GenBank/DDBJ whole genome shotgun (WGS) entry which is preliminary data.</text>
</comment>
<dbReference type="Proteomes" id="UP000255317">
    <property type="component" value="Unassembled WGS sequence"/>
</dbReference>
<evidence type="ECO:0000313" key="2">
    <source>
        <dbReference type="Proteomes" id="UP000255317"/>
    </source>
</evidence>
<keyword evidence="2" id="KW-1185">Reference proteome</keyword>
<feature type="non-terminal residue" evidence="1">
    <location>
        <position position="1"/>
    </location>
</feature>
<protein>
    <submittedName>
        <fullName evidence="1">Uncharacterized protein</fullName>
    </submittedName>
</protein>
<evidence type="ECO:0000313" key="1">
    <source>
        <dbReference type="EMBL" id="RDK85183.1"/>
    </source>
</evidence>
<proteinExistence type="predicted"/>
<dbReference type="AlphaFoldDB" id="A0A370Q9Z1"/>